<feature type="region of interest" description="Disordered" evidence="2">
    <location>
        <begin position="613"/>
        <end position="637"/>
    </location>
</feature>
<organism evidence="5 6">
    <name type="scientific">Pelobacter propionicus (strain DSM 2379 / NBRC 103807 / OttBd1)</name>
    <dbReference type="NCBI Taxonomy" id="338966"/>
    <lineage>
        <taxon>Bacteria</taxon>
        <taxon>Pseudomonadati</taxon>
        <taxon>Thermodesulfobacteriota</taxon>
        <taxon>Desulfuromonadia</taxon>
        <taxon>Desulfuromonadales</taxon>
        <taxon>Desulfuromonadaceae</taxon>
        <taxon>Pelobacter</taxon>
    </lineage>
</organism>
<dbReference type="PANTHER" id="PTHR30332:SF17">
    <property type="entry name" value="TYPE IV PILIATION SYSTEM PROTEIN DR_0774-RELATED"/>
    <property type="match status" value="1"/>
</dbReference>
<protein>
    <submittedName>
        <fullName evidence="5">Type II and III secretion system protein</fullName>
    </submittedName>
</protein>
<sequence length="767" mass="83120">MLFVTPVVTSLSVRRRMPVAALLLSVLLSVSVACAAEIGKVRTATDMAGNVVVEELEFKKADVQDAVRIISELSGVNIVATGEAGKKRVTFFIRKQTVAEIVDCICRLSGLWYRHNPKSGVFILMTTEEYQRDIVVFRNEPIKSFQLKYLNVAVAARTIADLYGDRVELQGKANWDTGDDYAISGLDSEIENDDGDDDDDSNSNSNSGNGRNNRNNSDNSDNRNNRSNDGSGSRSGRTEEKLNLTSAQLALLEQKAKTELQIPEGMLRQLTERKTAPIYVTINRQHNILFVRTSDEKALTEIAKVVQDSDRQVPEVLLEMKVLEVQLNDKFESAFTISTISGGSQTGPDDGQVANPLNTAASAVGSTLLGMGNFALNSESTLTYQFLSSDLRLRLQLLQQNNNLTTIATPMLMAANNHPARLFIGEETVLTTGFTTMTSTSTTTSGVVVNNTLPVPVTETKSVGNTLTILPSINADRSVVMRIVHENSSVKTNGASIPLPVGTTVQTVSIDTVNTSKLEGTVLAQDGMTVAVGGMMRTNITDYESKVPLLGDIPYLGFFFKQKQKIKTKTELVLLITPYILQAPNLGEAVTRRRLNDLSGNTGEINSYMDKLEQERSATGTSRTDAANRHAEPPADVVGGKEQGIAELIKTAAVQVRQPLSLRQPVGAVRPAPLDVRGEVQVFTVSGVAALPTAAWSDGRHFVTALKVVNRTSRELKLDVTALRGVWAAATLERQELAPAGRDGDSTWLYLVSETGFENVIAGSGSK</sequence>
<name>A1AM78_PELPD</name>
<feature type="signal peptide" evidence="3">
    <location>
        <begin position="1"/>
        <end position="35"/>
    </location>
</feature>
<dbReference type="Proteomes" id="UP000006732">
    <property type="component" value="Chromosome"/>
</dbReference>
<dbReference type="PANTHER" id="PTHR30332">
    <property type="entry name" value="PROBABLE GENERAL SECRETION PATHWAY PROTEIN D"/>
    <property type="match status" value="1"/>
</dbReference>
<dbReference type="GO" id="GO:0015627">
    <property type="term" value="C:type II protein secretion system complex"/>
    <property type="evidence" value="ECO:0007669"/>
    <property type="project" value="TreeGrafter"/>
</dbReference>
<dbReference type="eggNOG" id="COG1450">
    <property type="taxonomic scope" value="Bacteria"/>
</dbReference>
<dbReference type="Pfam" id="PF00263">
    <property type="entry name" value="Secretin"/>
    <property type="match status" value="1"/>
</dbReference>
<dbReference type="OrthoDB" id="9775455at2"/>
<reference evidence="5 6" key="1">
    <citation type="submission" date="2006-10" db="EMBL/GenBank/DDBJ databases">
        <title>Complete sequence of chromosome of Pelobacter propionicus DSM 2379.</title>
        <authorList>
            <consortium name="US DOE Joint Genome Institute"/>
            <person name="Copeland A."/>
            <person name="Lucas S."/>
            <person name="Lapidus A."/>
            <person name="Barry K."/>
            <person name="Detter J.C."/>
            <person name="Glavina del Rio T."/>
            <person name="Hammon N."/>
            <person name="Israni S."/>
            <person name="Dalin E."/>
            <person name="Tice H."/>
            <person name="Pitluck S."/>
            <person name="Saunders E."/>
            <person name="Brettin T."/>
            <person name="Bruce D."/>
            <person name="Han C."/>
            <person name="Tapia R."/>
            <person name="Schmutz J."/>
            <person name="Larimer F."/>
            <person name="Land M."/>
            <person name="Hauser L."/>
            <person name="Kyrpides N."/>
            <person name="Kim E."/>
            <person name="Lovley D."/>
            <person name="Richardson P."/>
        </authorList>
    </citation>
    <scope>NUCLEOTIDE SEQUENCE [LARGE SCALE GENOMIC DNA]</scope>
    <source>
        <strain evidence="6">DSM 2379 / NBRC 103807 / OttBd1</strain>
    </source>
</reference>
<keyword evidence="3" id="KW-0732">Signal</keyword>
<dbReference type="Pfam" id="PF11920">
    <property type="entry name" value="DUF3438"/>
    <property type="match status" value="1"/>
</dbReference>
<comment type="similarity">
    <text evidence="1">Belongs to the bacterial secretin family.</text>
</comment>
<dbReference type="InterPro" id="IPR001775">
    <property type="entry name" value="GspD/PilQ"/>
</dbReference>
<evidence type="ECO:0000256" key="3">
    <source>
        <dbReference type="SAM" id="SignalP"/>
    </source>
</evidence>
<dbReference type="HOGENOM" id="CLU_364031_0_0_7"/>
<evidence type="ECO:0000259" key="4">
    <source>
        <dbReference type="Pfam" id="PF00263"/>
    </source>
</evidence>
<evidence type="ECO:0000256" key="1">
    <source>
        <dbReference type="RuleBase" id="RU004003"/>
    </source>
</evidence>
<feature type="region of interest" description="Disordered" evidence="2">
    <location>
        <begin position="186"/>
        <end position="240"/>
    </location>
</feature>
<evidence type="ECO:0000256" key="2">
    <source>
        <dbReference type="SAM" id="MobiDB-lite"/>
    </source>
</evidence>
<dbReference type="STRING" id="338966.Ppro_0818"/>
<feature type="compositionally biased region" description="Low complexity" evidence="2">
    <location>
        <begin position="202"/>
        <end position="219"/>
    </location>
</feature>
<feature type="chain" id="PRO_5002632239" evidence="3">
    <location>
        <begin position="36"/>
        <end position="767"/>
    </location>
</feature>
<dbReference type="EMBL" id="CP000482">
    <property type="protein sequence ID" value="ABK98448.1"/>
    <property type="molecule type" value="Genomic_DNA"/>
</dbReference>
<dbReference type="InterPro" id="IPR050810">
    <property type="entry name" value="Bact_Secretion_Sys_Channel"/>
</dbReference>
<evidence type="ECO:0000313" key="5">
    <source>
        <dbReference type="EMBL" id="ABK98448.1"/>
    </source>
</evidence>
<dbReference type="GO" id="GO:0009306">
    <property type="term" value="P:protein secretion"/>
    <property type="evidence" value="ECO:0007669"/>
    <property type="project" value="InterPro"/>
</dbReference>
<dbReference type="AlphaFoldDB" id="A1AM78"/>
<feature type="domain" description="Type II/III secretion system secretin-like" evidence="4">
    <location>
        <begin position="397"/>
        <end position="581"/>
    </location>
</feature>
<dbReference type="RefSeq" id="WP_011734760.1">
    <property type="nucleotide sequence ID" value="NC_008609.1"/>
</dbReference>
<dbReference type="PRINTS" id="PR00811">
    <property type="entry name" value="BCTERIALGSPD"/>
</dbReference>
<proteinExistence type="inferred from homology"/>
<keyword evidence="6" id="KW-1185">Reference proteome</keyword>
<dbReference type="InterPro" id="IPR004846">
    <property type="entry name" value="T2SS/T3SS_dom"/>
</dbReference>
<accession>A1AM78</accession>
<dbReference type="KEGG" id="ppd:Ppro_0818"/>
<dbReference type="InterPro" id="IPR021844">
    <property type="entry name" value="Integr_conj_element_PFL4704"/>
</dbReference>
<evidence type="ECO:0000313" key="6">
    <source>
        <dbReference type="Proteomes" id="UP000006732"/>
    </source>
</evidence>
<gene>
    <name evidence="5" type="ordered locus">Ppro_0818</name>
</gene>
<feature type="compositionally biased region" description="Acidic residues" evidence="2">
    <location>
        <begin position="188"/>
        <end position="201"/>
    </location>
</feature>